<dbReference type="InterPro" id="IPR009057">
    <property type="entry name" value="Homeodomain-like_sf"/>
</dbReference>
<feature type="region of interest" description="Disordered" evidence="7">
    <location>
        <begin position="72"/>
        <end position="141"/>
    </location>
</feature>
<evidence type="ECO:0000256" key="5">
    <source>
        <dbReference type="PROSITE-ProRule" id="PRU00108"/>
    </source>
</evidence>
<dbReference type="InterPro" id="IPR001356">
    <property type="entry name" value="HD"/>
</dbReference>
<feature type="DNA-binding region" description="Homeobox" evidence="5">
    <location>
        <begin position="13"/>
        <end position="72"/>
    </location>
</feature>
<keyword evidence="3 5" id="KW-0371">Homeobox</keyword>
<dbReference type="Proteomes" id="UP001266305">
    <property type="component" value="Unassembled WGS sequence"/>
</dbReference>
<dbReference type="Gene3D" id="1.10.10.60">
    <property type="entry name" value="Homeodomain-like"/>
    <property type="match status" value="1"/>
</dbReference>
<proteinExistence type="predicted"/>
<keyword evidence="10" id="KW-1185">Reference proteome</keyword>
<comment type="subcellular location">
    <subcellularLocation>
        <location evidence="1 5 6">Nucleus</location>
    </subcellularLocation>
</comment>
<keyword evidence="2 5" id="KW-0238">DNA-binding</keyword>
<organism evidence="9 10">
    <name type="scientific">Saguinus oedipus</name>
    <name type="common">Cotton-top tamarin</name>
    <name type="synonym">Oedipomidas oedipus</name>
    <dbReference type="NCBI Taxonomy" id="9490"/>
    <lineage>
        <taxon>Eukaryota</taxon>
        <taxon>Metazoa</taxon>
        <taxon>Chordata</taxon>
        <taxon>Craniata</taxon>
        <taxon>Vertebrata</taxon>
        <taxon>Euteleostomi</taxon>
        <taxon>Mammalia</taxon>
        <taxon>Eutheria</taxon>
        <taxon>Euarchontoglires</taxon>
        <taxon>Primates</taxon>
        <taxon>Haplorrhini</taxon>
        <taxon>Platyrrhini</taxon>
        <taxon>Cebidae</taxon>
        <taxon>Callitrichinae</taxon>
        <taxon>Saguinus</taxon>
    </lineage>
</organism>
<feature type="compositionally biased region" description="Polar residues" evidence="7">
    <location>
        <begin position="207"/>
        <end position="217"/>
    </location>
</feature>
<accession>A0ABQ9TUH7</accession>
<name>A0ABQ9TUH7_SAGOE</name>
<feature type="compositionally biased region" description="Basic and acidic residues" evidence="7">
    <location>
        <begin position="114"/>
        <end position="124"/>
    </location>
</feature>
<evidence type="ECO:0000259" key="8">
    <source>
        <dbReference type="PROSITE" id="PS50071"/>
    </source>
</evidence>
<evidence type="ECO:0000256" key="1">
    <source>
        <dbReference type="ARBA" id="ARBA00004123"/>
    </source>
</evidence>
<feature type="region of interest" description="Disordered" evidence="7">
    <location>
        <begin position="191"/>
        <end position="217"/>
    </location>
</feature>
<evidence type="ECO:0000256" key="4">
    <source>
        <dbReference type="ARBA" id="ARBA00023242"/>
    </source>
</evidence>
<keyword evidence="4 5" id="KW-0539">Nucleus</keyword>
<dbReference type="CDD" id="cd00086">
    <property type="entry name" value="homeodomain"/>
    <property type="match status" value="1"/>
</dbReference>
<dbReference type="PANTHER" id="PTHR45793">
    <property type="entry name" value="HOMEOBOX PROTEIN"/>
    <property type="match status" value="1"/>
</dbReference>
<dbReference type="PROSITE" id="PS50071">
    <property type="entry name" value="HOMEOBOX_2"/>
    <property type="match status" value="1"/>
</dbReference>
<protein>
    <recommendedName>
        <fullName evidence="8">Homeobox domain-containing protein</fullName>
    </recommendedName>
</protein>
<feature type="domain" description="Homeobox" evidence="8">
    <location>
        <begin position="11"/>
        <end position="71"/>
    </location>
</feature>
<feature type="non-terminal residue" evidence="9">
    <location>
        <position position="217"/>
    </location>
</feature>
<reference evidence="9 10" key="1">
    <citation type="submission" date="2023-05" db="EMBL/GenBank/DDBJ databases">
        <title>B98-5 Cell Line De Novo Hybrid Assembly: An Optical Mapping Approach.</title>
        <authorList>
            <person name="Kananen K."/>
            <person name="Auerbach J.A."/>
            <person name="Kautto E."/>
            <person name="Blachly J.S."/>
        </authorList>
    </citation>
    <scope>NUCLEOTIDE SEQUENCE [LARGE SCALE GENOMIC DNA]</scope>
    <source>
        <strain evidence="9">B95-8</strain>
        <tissue evidence="9">Cell line</tissue>
    </source>
</reference>
<feature type="compositionally biased region" description="Polar residues" evidence="7">
    <location>
        <begin position="81"/>
        <end position="91"/>
    </location>
</feature>
<dbReference type="EMBL" id="JASSZA010000019">
    <property type="protein sequence ID" value="KAK2088438.1"/>
    <property type="molecule type" value="Genomic_DNA"/>
</dbReference>
<evidence type="ECO:0000313" key="10">
    <source>
        <dbReference type="Proteomes" id="UP001266305"/>
    </source>
</evidence>
<sequence length="217" mass="24736">MSCSQKEERPKRDRRHRTKLLSHQLEALRKVFEETMHPSLATMVKLASEQHLDLFVVKTWFKNQRAKWKKQQQQQQVQPQLSLGASSQTISVKEETPSAVTTADIRPISPRVSDVNDRDLHEPSGVKNPGEAGASVRDSSWHSQSHDIEQICLEVSNLPWASTPYEIDEFVKIYDLSEEEDTSSLNQYLFPPMPPPPNFSIKDCHQRSGTSNTVNSD</sequence>
<evidence type="ECO:0000256" key="3">
    <source>
        <dbReference type="ARBA" id="ARBA00023155"/>
    </source>
</evidence>
<dbReference type="PANTHER" id="PTHR45793:SF18">
    <property type="entry name" value="PAIRED-LIKE HOMEODOMAIN TRANSCRIPTION FACTOR LEUTX"/>
    <property type="match status" value="1"/>
</dbReference>
<evidence type="ECO:0000256" key="2">
    <source>
        <dbReference type="ARBA" id="ARBA00023125"/>
    </source>
</evidence>
<dbReference type="SUPFAM" id="SSF46689">
    <property type="entry name" value="Homeodomain-like"/>
    <property type="match status" value="1"/>
</dbReference>
<evidence type="ECO:0000256" key="7">
    <source>
        <dbReference type="SAM" id="MobiDB-lite"/>
    </source>
</evidence>
<dbReference type="Pfam" id="PF00046">
    <property type="entry name" value="Homeodomain"/>
    <property type="match status" value="1"/>
</dbReference>
<evidence type="ECO:0000313" key="9">
    <source>
        <dbReference type="EMBL" id="KAK2088438.1"/>
    </source>
</evidence>
<evidence type="ECO:0000256" key="6">
    <source>
        <dbReference type="RuleBase" id="RU000682"/>
    </source>
</evidence>
<gene>
    <name evidence="9" type="ORF">P7K49_034345</name>
</gene>
<comment type="caution">
    <text evidence="9">The sequence shown here is derived from an EMBL/GenBank/DDBJ whole genome shotgun (WGS) entry which is preliminary data.</text>
</comment>
<dbReference type="SMART" id="SM00389">
    <property type="entry name" value="HOX"/>
    <property type="match status" value="1"/>
</dbReference>